<gene>
    <name evidence="3" type="ORF">K8V65_03660</name>
</gene>
<evidence type="ECO:0000256" key="1">
    <source>
        <dbReference type="ARBA" id="ARBA00022596"/>
    </source>
</evidence>
<dbReference type="InterPro" id="IPR002822">
    <property type="entry name" value="Ni_insertion"/>
</dbReference>
<sequence length="284" mass="31490">MEQMLYLECYAGISGDMFVASLLDLGVETDYLLNNLQTLPLEGYKINISRVKKMALDACDFNVILDIDNHDHDMEYLYEENHHHEHGHEHEHGHAHEHHTHEEHNETHHHHHHEHRNLSDITAIIDNSQLTDNAKAIARKIFQIIAQAEAKAHGTTVENVHFHEVGAVDSIVDIAAAAICLDKLNITKVACSPLSEGKGFVNCQHGAIPIPVPAVVNIASAHNLKLHFTGAKGEFITPTGAAIIAAIKTDDVLPENFTIEKVGVGAGKRQYDIPNVVRAMIIKY</sequence>
<protein>
    <submittedName>
        <fullName evidence="3">LarC family nickel insertion protein</fullName>
    </submittedName>
</protein>
<dbReference type="PANTHER" id="PTHR36566">
    <property type="entry name" value="NICKEL INSERTION PROTEIN-RELATED"/>
    <property type="match status" value="1"/>
</dbReference>
<proteinExistence type="predicted"/>
<comment type="caution">
    <text evidence="3">The sequence shown here is derived from an EMBL/GenBank/DDBJ whole genome shotgun (WGS) entry which is preliminary data.</text>
</comment>
<feature type="compositionally biased region" description="Basic and acidic residues" evidence="2">
    <location>
        <begin position="83"/>
        <end position="106"/>
    </location>
</feature>
<dbReference type="Pfam" id="PF01969">
    <property type="entry name" value="Ni_insertion"/>
    <property type="match status" value="1"/>
</dbReference>
<dbReference type="Proteomes" id="UP000780768">
    <property type="component" value="Unassembled WGS sequence"/>
</dbReference>
<reference evidence="3" key="1">
    <citation type="journal article" date="2021" name="PeerJ">
        <title>Extensive microbial diversity within the chicken gut microbiome revealed by metagenomics and culture.</title>
        <authorList>
            <person name="Gilroy R."/>
            <person name="Ravi A."/>
            <person name="Getino M."/>
            <person name="Pursley I."/>
            <person name="Horton D.L."/>
            <person name="Alikhan N.F."/>
            <person name="Baker D."/>
            <person name="Gharbi K."/>
            <person name="Hall N."/>
            <person name="Watson M."/>
            <person name="Adriaenssens E.M."/>
            <person name="Foster-Nyarko E."/>
            <person name="Jarju S."/>
            <person name="Secka A."/>
            <person name="Antonio M."/>
            <person name="Oren A."/>
            <person name="Chaudhuri R.R."/>
            <person name="La Ragione R."/>
            <person name="Hildebrand F."/>
            <person name="Pallen M.J."/>
        </authorList>
    </citation>
    <scope>NUCLEOTIDE SEQUENCE</scope>
    <source>
        <strain evidence="3">7318</strain>
    </source>
</reference>
<accession>A0A921HNQ1</accession>
<evidence type="ECO:0000313" key="4">
    <source>
        <dbReference type="Proteomes" id="UP000780768"/>
    </source>
</evidence>
<keyword evidence="1" id="KW-0533">Nickel</keyword>
<reference evidence="3" key="2">
    <citation type="submission" date="2021-09" db="EMBL/GenBank/DDBJ databases">
        <authorList>
            <person name="Gilroy R."/>
        </authorList>
    </citation>
    <scope>NUCLEOTIDE SEQUENCE</scope>
    <source>
        <strain evidence="3">7318</strain>
    </source>
</reference>
<name>A0A921HNQ1_9FIRM</name>
<dbReference type="EMBL" id="DYVR01000099">
    <property type="protein sequence ID" value="HJF84738.1"/>
    <property type="molecule type" value="Genomic_DNA"/>
</dbReference>
<evidence type="ECO:0000256" key="2">
    <source>
        <dbReference type="SAM" id="MobiDB-lite"/>
    </source>
</evidence>
<dbReference type="AlphaFoldDB" id="A0A921HNQ1"/>
<feature type="region of interest" description="Disordered" evidence="2">
    <location>
        <begin position="83"/>
        <end position="116"/>
    </location>
</feature>
<dbReference type="PANTHER" id="PTHR36566:SF1">
    <property type="entry name" value="PYRIDINIUM-3,5-BISTHIOCARBOXYLIC ACID MONONUCLEOTIDE NICKEL INSERTION PROTEIN"/>
    <property type="match status" value="1"/>
</dbReference>
<evidence type="ECO:0000313" key="3">
    <source>
        <dbReference type="EMBL" id="HJF84738.1"/>
    </source>
</evidence>
<organism evidence="3 4">
    <name type="scientific">Megamonas hypermegale</name>
    <dbReference type="NCBI Taxonomy" id="158847"/>
    <lineage>
        <taxon>Bacteria</taxon>
        <taxon>Bacillati</taxon>
        <taxon>Bacillota</taxon>
        <taxon>Negativicutes</taxon>
        <taxon>Selenomonadales</taxon>
        <taxon>Selenomonadaceae</taxon>
        <taxon>Megamonas</taxon>
    </lineage>
</organism>